<gene>
    <name evidence="4" type="ORF">WIS52_22200</name>
</gene>
<organism evidence="4 5">
    <name type="scientific">Pseudonocardia nematodicida</name>
    <dbReference type="NCBI Taxonomy" id="1206997"/>
    <lineage>
        <taxon>Bacteria</taxon>
        <taxon>Bacillati</taxon>
        <taxon>Actinomycetota</taxon>
        <taxon>Actinomycetes</taxon>
        <taxon>Pseudonocardiales</taxon>
        <taxon>Pseudonocardiaceae</taxon>
        <taxon>Pseudonocardia</taxon>
    </lineage>
</organism>
<keyword evidence="2" id="KW-0812">Transmembrane</keyword>
<evidence type="ECO:0000259" key="3">
    <source>
        <dbReference type="SMART" id="SM00278"/>
    </source>
</evidence>
<feature type="compositionally biased region" description="Gly residues" evidence="1">
    <location>
        <begin position="306"/>
        <end position="322"/>
    </location>
</feature>
<feature type="domain" description="Helix-hairpin-helix DNA-binding motif class 1" evidence="3">
    <location>
        <begin position="333"/>
        <end position="352"/>
    </location>
</feature>
<dbReference type="NCBIfam" id="TIGR00426">
    <property type="entry name" value="competence protein ComEA helix-hairpin-helix repeat region"/>
    <property type="match status" value="1"/>
</dbReference>
<keyword evidence="2" id="KW-0472">Membrane</keyword>
<dbReference type="InterPro" id="IPR051675">
    <property type="entry name" value="Endo/Exo/Phosphatase_dom_1"/>
</dbReference>
<dbReference type="SUPFAM" id="SSF47781">
    <property type="entry name" value="RuvA domain 2-like"/>
    <property type="match status" value="1"/>
</dbReference>
<evidence type="ECO:0000256" key="2">
    <source>
        <dbReference type="SAM" id="Phobius"/>
    </source>
</evidence>
<dbReference type="InterPro" id="IPR003583">
    <property type="entry name" value="Hlx-hairpin-Hlx_DNA-bd_motif"/>
</dbReference>
<keyword evidence="2" id="KW-1133">Transmembrane helix</keyword>
<keyword evidence="5" id="KW-1185">Reference proteome</keyword>
<dbReference type="Proteomes" id="UP001494902">
    <property type="component" value="Unassembled WGS sequence"/>
</dbReference>
<feature type="region of interest" description="Disordered" evidence="1">
    <location>
        <begin position="1"/>
        <end position="136"/>
    </location>
</feature>
<proteinExistence type="predicted"/>
<dbReference type="InterPro" id="IPR010994">
    <property type="entry name" value="RuvA_2-like"/>
</dbReference>
<dbReference type="PANTHER" id="PTHR21180:SF32">
    <property type="entry name" value="ENDONUCLEASE_EXONUCLEASE_PHOSPHATASE FAMILY DOMAIN-CONTAINING PROTEIN 1"/>
    <property type="match status" value="1"/>
</dbReference>
<comment type="caution">
    <text evidence="4">The sequence shown here is derived from an EMBL/GenBank/DDBJ whole genome shotgun (WGS) entry which is preliminary data.</text>
</comment>
<dbReference type="Pfam" id="PF10531">
    <property type="entry name" value="SLBB"/>
    <property type="match status" value="1"/>
</dbReference>
<dbReference type="Pfam" id="PF12836">
    <property type="entry name" value="HHH_3"/>
    <property type="match status" value="1"/>
</dbReference>
<feature type="compositionally biased region" description="Basic and acidic residues" evidence="1">
    <location>
        <begin position="1"/>
        <end position="12"/>
    </location>
</feature>
<dbReference type="InterPro" id="IPR004509">
    <property type="entry name" value="Competence_ComEA_HhH"/>
</dbReference>
<evidence type="ECO:0000313" key="5">
    <source>
        <dbReference type="Proteomes" id="UP001494902"/>
    </source>
</evidence>
<reference evidence="4 5" key="1">
    <citation type="submission" date="2024-03" db="EMBL/GenBank/DDBJ databases">
        <title>Draft genome sequence of Pseudonocardia nematodicida JCM 31783.</title>
        <authorList>
            <person name="Butdee W."/>
            <person name="Duangmal K."/>
        </authorList>
    </citation>
    <scope>NUCLEOTIDE SEQUENCE [LARGE SCALE GENOMIC DNA]</scope>
    <source>
        <strain evidence="4 5">JCM 31783</strain>
    </source>
</reference>
<dbReference type="RefSeq" id="WP_349300256.1">
    <property type="nucleotide sequence ID" value="NZ_JBEDNQ010000009.1"/>
</dbReference>
<name>A0ABV1KG80_9PSEU</name>
<feature type="transmembrane region" description="Helical" evidence="2">
    <location>
        <begin position="161"/>
        <end position="180"/>
    </location>
</feature>
<protein>
    <submittedName>
        <fullName evidence="4">Helix-hairpin-helix domain-containing protein</fullName>
    </submittedName>
</protein>
<dbReference type="PANTHER" id="PTHR21180">
    <property type="entry name" value="ENDONUCLEASE/EXONUCLEASE/PHOSPHATASE FAMILY DOMAIN-CONTAINING PROTEIN 1"/>
    <property type="match status" value="1"/>
</dbReference>
<dbReference type="SMART" id="SM00278">
    <property type="entry name" value="HhH1"/>
    <property type="match status" value="2"/>
</dbReference>
<dbReference type="Gene3D" id="3.10.560.10">
    <property type="entry name" value="Outer membrane lipoprotein wza domain like"/>
    <property type="match status" value="1"/>
</dbReference>
<accession>A0ABV1KG80</accession>
<feature type="region of interest" description="Disordered" evidence="1">
    <location>
        <begin position="282"/>
        <end position="324"/>
    </location>
</feature>
<feature type="compositionally biased region" description="Low complexity" evidence="1">
    <location>
        <begin position="282"/>
        <end position="305"/>
    </location>
</feature>
<evidence type="ECO:0000256" key="1">
    <source>
        <dbReference type="SAM" id="MobiDB-lite"/>
    </source>
</evidence>
<evidence type="ECO:0000313" key="4">
    <source>
        <dbReference type="EMBL" id="MEQ3553191.1"/>
    </source>
</evidence>
<dbReference type="InterPro" id="IPR019554">
    <property type="entry name" value="Soluble_ligand-bd"/>
</dbReference>
<feature type="domain" description="Helix-hairpin-helix DNA-binding motif class 1" evidence="3">
    <location>
        <begin position="363"/>
        <end position="382"/>
    </location>
</feature>
<dbReference type="EMBL" id="JBEDNQ010000009">
    <property type="protein sequence ID" value="MEQ3553191.1"/>
    <property type="molecule type" value="Genomic_DNA"/>
</dbReference>
<dbReference type="Gene3D" id="1.10.150.320">
    <property type="entry name" value="Photosystem II 12 kDa extrinsic protein"/>
    <property type="match status" value="1"/>
</dbReference>
<sequence length="385" mass="38196">MTRSDGRRDPARRLAGLNGSLRSTAGPVAVTGDPPPSRHHDAAAGRSADPPTVPIPLGAPGVGGPPASWAPPRPPHPRVAGHGAPGSWEGRAPAASGDRGRRRGADQDDPAAPPVGPADDPAEAEGDHEPGGRPPAWRRVAQRWLPPSLAGARVDPGRPGALALVTVVLLGAIAAGVGVWSNRPTTQPVAGLPAVTAAPGEASAEPGTDGAPADPEAAAPVTAGPLVVSVVGKVAQPGLVRVPDGSRVADALDAAGGALPDVDLSVLNLARRLGDGEQIAIGVPPAPDAAPVLPAPGGEPASGAEPGTGDGVSGPAPGGAAGGKVDLNAATAEDLQALPGIGPVTAKKILDWRTANGRFERLEQLREIEGIGEKRFSQLREAVTV</sequence>